<protein>
    <submittedName>
        <fullName evidence="1">7912_t:CDS:1</fullName>
    </submittedName>
</protein>
<reference evidence="1" key="1">
    <citation type="submission" date="2021-06" db="EMBL/GenBank/DDBJ databases">
        <authorList>
            <person name="Kallberg Y."/>
            <person name="Tangrot J."/>
            <person name="Rosling A."/>
        </authorList>
    </citation>
    <scope>NUCLEOTIDE SEQUENCE</scope>
    <source>
        <strain evidence="1">IL203A</strain>
    </source>
</reference>
<feature type="non-terminal residue" evidence="1">
    <location>
        <position position="82"/>
    </location>
</feature>
<name>A0ACA9P427_9GLOM</name>
<evidence type="ECO:0000313" key="1">
    <source>
        <dbReference type="EMBL" id="CAG8689723.1"/>
    </source>
</evidence>
<sequence>MPSSIKINIKPSNFILQYSGLNDFKKILKQEFETLKNIRLENIKFFSDKDQTQTHFGVVLLADLVTTDSCLFIIRYPLSMSS</sequence>
<evidence type="ECO:0000313" key="2">
    <source>
        <dbReference type="Proteomes" id="UP000789702"/>
    </source>
</evidence>
<gene>
    <name evidence="1" type="ORF">DHETER_LOCUS11188</name>
</gene>
<comment type="caution">
    <text evidence="1">The sequence shown here is derived from an EMBL/GenBank/DDBJ whole genome shotgun (WGS) entry which is preliminary data.</text>
</comment>
<accession>A0ACA9P427</accession>
<proteinExistence type="predicted"/>
<keyword evidence="2" id="KW-1185">Reference proteome</keyword>
<organism evidence="1 2">
    <name type="scientific">Dentiscutata heterogama</name>
    <dbReference type="NCBI Taxonomy" id="1316150"/>
    <lineage>
        <taxon>Eukaryota</taxon>
        <taxon>Fungi</taxon>
        <taxon>Fungi incertae sedis</taxon>
        <taxon>Mucoromycota</taxon>
        <taxon>Glomeromycotina</taxon>
        <taxon>Glomeromycetes</taxon>
        <taxon>Diversisporales</taxon>
        <taxon>Gigasporaceae</taxon>
        <taxon>Dentiscutata</taxon>
    </lineage>
</organism>
<dbReference type="Proteomes" id="UP000789702">
    <property type="component" value="Unassembled WGS sequence"/>
</dbReference>
<dbReference type="EMBL" id="CAJVPU010023764">
    <property type="protein sequence ID" value="CAG8689723.1"/>
    <property type="molecule type" value="Genomic_DNA"/>
</dbReference>